<gene>
    <name evidence="1" type="ORF">R3P38DRAFT_2804058</name>
</gene>
<evidence type="ECO:0008006" key="3">
    <source>
        <dbReference type="Google" id="ProtNLM"/>
    </source>
</evidence>
<dbReference type="EMBL" id="JAWWNJ010000119">
    <property type="protein sequence ID" value="KAK6988848.1"/>
    <property type="molecule type" value="Genomic_DNA"/>
</dbReference>
<dbReference type="SUPFAM" id="SSF50965">
    <property type="entry name" value="Galactose oxidase, central domain"/>
    <property type="match status" value="1"/>
</dbReference>
<accession>A0AAV9ZRR3</accession>
<sequence>MATQSELTRLLSSITMPCEEGDKLFAAGRFEAAETMYLELARGMVGSNHPLPMTANHPSGGVRANLMGCCAGMAKCMRRKKQIELALAWCEEVNSLYRCEYSHLAEPVYDWIDNHLDIPCTTLYKIRALCLASEIFAELGNSGTAVTRVWAGKTKHFVPVPEAHRTPEVKKLLDTELLTKMMTLHPNPNAPPHKAKLIPGLQVQGSWKRLSVKNLSGPSEGRESFACFIWNSHLYVAGGRRCSLGPFHRDIWKLNLTTLAAWEPLPSYPFALRQTGLFVGWEMVIHNNQAILFTGRPDLDIFDLTTERWSTRPTSFTPTVEDVKAGITDAWAYPGIHQADAAVVYAAKTGKMYVFGGSHGSTMMGCNLFMELDLTTWTWRRLSGQVRAPRVAPDFSCPSPRKSAGAWASVDGKKVYLLFGHYDRAAGKSGEFHQESEAFGHEDFWSFDVQEKKWRRERMSGNPPCSRTELACVYNETWKRVVIFGGYHPTLPTIDITEKAPSFGYSYFADTFLYDPAPARSPSSKTPPPTVTAPKWQQVLTPGFPTYRCQSHLAVDPDTGRTYLFGGWTNNQYIPTHTKVISRSFGDLWELKVDLPGGHLDEADIEEEMRVARAGPWQRCYNCAAAGPWRKCGGSCKGRVFFCGSNVIYYVIVLSPSKRSPCIVRFRAFVSQTRSKIVIEILIL</sequence>
<organism evidence="1 2">
    <name type="scientific">Favolaschia claudopus</name>
    <dbReference type="NCBI Taxonomy" id="2862362"/>
    <lineage>
        <taxon>Eukaryota</taxon>
        <taxon>Fungi</taxon>
        <taxon>Dikarya</taxon>
        <taxon>Basidiomycota</taxon>
        <taxon>Agaricomycotina</taxon>
        <taxon>Agaricomycetes</taxon>
        <taxon>Agaricomycetidae</taxon>
        <taxon>Agaricales</taxon>
        <taxon>Marasmiineae</taxon>
        <taxon>Mycenaceae</taxon>
        <taxon>Favolaschia</taxon>
    </lineage>
</organism>
<evidence type="ECO:0000313" key="1">
    <source>
        <dbReference type="EMBL" id="KAK6988848.1"/>
    </source>
</evidence>
<dbReference type="InterPro" id="IPR015915">
    <property type="entry name" value="Kelch-typ_b-propeller"/>
</dbReference>
<reference evidence="1 2" key="1">
    <citation type="journal article" date="2024" name="J Genomics">
        <title>Draft genome sequencing and assembly of Favolaschia claudopus CIRM-BRFM 2984 isolated from oak limbs.</title>
        <authorList>
            <person name="Navarro D."/>
            <person name="Drula E."/>
            <person name="Chaduli D."/>
            <person name="Cazenave R."/>
            <person name="Ahrendt S."/>
            <person name="Wang J."/>
            <person name="Lipzen A."/>
            <person name="Daum C."/>
            <person name="Barry K."/>
            <person name="Grigoriev I.V."/>
            <person name="Favel A."/>
            <person name="Rosso M.N."/>
            <person name="Martin F."/>
        </authorList>
    </citation>
    <scope>NUCLEOTIDE SEQUENCE [LARGE SCALE GENOMIC DNA]</scope>
    <source>
        <strain evidence="1 2">CIRM-BRFM 2984</strain>
    </source>
</reference>
<dbReference type="Gene3D" id="2.120.10.80">
    <property type="entry name" value="Kelch-type beta propeller"/>
    <property type="match status" value="2"/>
</dbReference>
<name>A0AAV9ZRR3_9AGAR</name>
<dbReference type="Proteomes" id="UP001362999">
    <property type="component" value="Unassembled WGS sequence"/>
</dbReference>
<dbReference type="InterPro" id="IPR011043">
    <property type="entry name" value="Gal_Oxase/kelch_b-propeller"/>
</dbReference>
<keyword evidence="2" id="KW-1185">Reference proteome</keyword>
<dbReference type="AlphaFoldDB" id="A0AAV9ZRR3"/>
<evidence type="ECO:0000313" key="2">
    <source>
        <dbReference type="Proteomes" id="UP001362999"/>
    </source>
</evidence>
<dbReference type="PANTHER" id="PTHR23244">
    <property type="entry name" value="KELCH REPEAT DOMAIN"/>
    <property type="match status" value="1"/>
</dbReference>
<proteinExistence type="predicted"/>
<comment type="caution">
    <text evidence="1">The sequence shown here is derived from an EMBL/GenBank/DDBJ whole genome shotgun (WGS) entry which is preliminary data.</text>
</comment>
<protein>
    <recommendedName>
        <fullName evidence="3">Kelch repeat-containing protein</fullName>
    </recommendedName>
</protein>
<dbReference type="Pfam" id="PF24681">
    <property type="entry name" value="Kelch_KLHDC2_KLHL20_DRC7"/>
    <property type="match status" value="1"/>
</dbReference>